<gene>
    <name evidence="1" type="ORF">DFI_12640</name>
</gene>
<dbReference type="EMBL" id="CP021081">
    <property type="protein sequence ID" value="ASN81722.1"/>
    <property type="molecule type" value="Genomic_DNA"/>
</dbReference>
<sequence length="281" mass="29446">MDFAEQLSAIDREEGNLTDKITCTPVSGSGFAVGATLVTCSVSDSGKRLRTDGSAGPDGEVLTTTASFTVTVEDNTAPDLTVPQGTVSIPAIDINGVSPDYSKWVSAWDLVDEEETPMPVCTPASLPIGLEQTVECTATDSRGNRSDPQSFTVNVTFASASRGLLQPVNDTRNGLPISLFKAGSTIPLKFLPPTFAGGDAATGLAGGLRLVVTTVPASGNSAEEETTDLSSGSTAWRYDLTAGQYVFNLSTKNPFFRAGMGYRAEISFQGVPVARGDFRLK</sequence>
<dbReference type="AlphaFoldDB" id="A0A221SYJ6"/>
<evidence type="ECO:0008006" key="3">
    <source>
        <dbReference type="Google" id="ProtNLM"/>
    </source>
</evidence>
<dbReference type="Proteomes" id="UP000259030">
    <property type="component" value="Chromosome"/>
</dbReference>
<evidence type="ECO:0000313" key="1">
    <source>
        <dbReference type="EMBL" id="ASN81722.1"/>
    </source>
</evidence>
<reference evidence="1 2" key="1">
    <citation type="submission" date="2017-05" db="EMBL/GenBank/DDBJ databases">
        <title>The complete genome sequence of Deinococcus ficus isolated from the rhizosphere of the Ficus religiosa L. in Taiwan.</title>
        <authorList>
            <person name="Wu K.-M."/>
            <person name="Liao T.-L."/>
            <person name="Liu Y.-M."/>
            <person name="Young C.-C."/>
            <person name="Tsai S.-F."/>
        </authorList>
    </citation>
    <scope>NUCLEOTIDE SEQUENCE [LARGE SCALE GENOMIC DNA]</scope>
    <source>
        <strain evidence="1 2">CC-FR2-10</strain>
    </source>
</reference>
<proteinExistence type="predicted"/>
<evidence type="ECO:0000313" key="2">
    <source>
        <dbReference type="Proteomes" id="UP000259030"/>
    </source>
</evidence>
<keyword evidence="2" id="KW-1185">Reference proteome</keyword>
<name>A0A221SYJ6_9DEIO</name>
<accession>A0A221SYJ6</accession>
<protein>
    <recommendedName>
        <fullName evidence="3">HYR domain-containing protein</fullName>
    </recommendedName>
</protein>
<dbReference type="NCBIfam" id="NF038114">
    <property type="entry name" value="rightmost"/>
    <property type="match status" value="1"/>
</dbReference>
<organism evidence="1 2">
    <name type="scientific">Deinococcus ficus</name>
    <dbReference type="NCBI Taxonomy" id="317577"/>
    <lineage>
        <taxon>Bacteria</taxon>
        <taxon>Thermotogati</taxon>
        <taxon>Deinococcota</taxon>
        <taxon>Deinococci</taxon>
        <taxon>Deinococcales</taxon>
        <taxon>Deinococcaceae</taxon>
        <taxon>Deinococcus</taxon>
    </lineage>
</organism>
<dbReference type="KEGG" id="dfc:DFI_12640"/>